<sequence>MGSVCSSKRDAHDDDNIIRRGFSSRRFKVGRSSCLESFLLGRGVDCPLGRNNCPSLMELCVHRIRKDLDKYKSFSMLPRDISQLIFNNLVYSNRLSDDNIEAFRDCALHDMWTGEYKGVKHNWMDVFSSQGSSLLSVCIFGSKVTDFGFCLLKKCPNLQALSFDCCDRISEQRIKELSGFSNLTYLSFTKCVSVTAEAMESLSSLDKLVKLDFERCPQIHGGFVHLQGLPKLESLSIRCCQCIMDSDMQPLAGIASLKDLEIVCLYITDYGVSYLRGLNKLLVLNIEGSHVTTSCLDTISELPSLQSLNLNRCCLRDDGCEKFSELSELKVLNLGFNHITDECLVHLKGLTKLEGLDFDSCRITDDGLAHLSGLKNLEDLNLKFTLVTDDGLKMLSGLAGLKSLNLDVRQIADSGLAFLTGLTGLTHLDLFGAHITDSGTKYLTYFRNLQSLDLCGGTLTDTGVENIKDLSYLMFLNLSQNRNLTDKTLELLSGMKLLVYLNVSNSCITNDGLKYLKPLKNLHTLDLEYCNVTSFEIKKLQDNVLLNLVRYRPN</sequence>
<dbReference type="Gramene" id="Solyc12g009870.2.1">
    <property type="protein sequence ID" value="Solyc12g009870.2.1"/>
    <property type="gene ID" value="Solyc12g009870.2"/>
</dbReference>
<dbReference type="Proteomes" id="UP000004994">
    <property type="component" value="Chromosome 12"/>
</dbReference>
<reference evidence="1" key="1">
    <citation type="journal article" date="2012" name="Nature">
        <title>The tomato genome sequence provides insights into fleshy fruit evolution.</title>
        <authorList>
            <consortium name="Tomato Genome Consortium"/>
        </authorList>
    </citation>
    <scope>NUCLEOTIDE SEQUENCE [LARGE SCALE GENOMIC DNA]</scope>
    <source>
        <strain evidence="1">cv. Heinz 1706</strain>
    </source>
</reference>
<evidence type="ECO:0000313" key="1">
    <source>
        <dbReference type="EnsemblPlants" id="Solyc12g009870.2.1"/>
    </source>
</evidence>
<dbReference type="Pfam" id="PF13516">
    <property type="entry name" value="LRR_6"/>
    <property type="match status" value="4"/>
</dbReference>
<dbReference type="FunFam" id="3.80.10.10:FF:000277">
    <property type="entry name" value="Leucine-rich repeat family protein"/>
    <property type="match status" value="1"/>
</dbReference>
<dbReference type="Gene3D" id="3.80.10.10">
    <property type="entry name" value="Ribonuclease Inhibitor"/>
    <property type="match status" value="4"/>
</dbReference>
<dbReference type="PANTHER" id="PTHR13318:SF156">
    <property type="entry name" value="F-BOX_LRR-LIKE PROTEIN"/>
    <property type="match status" value="1"/>
</dbReference>
<dbReference type="GO" id="GO:0031146">
    <property type="term" value="P:SCF-dependent proteasomal ubiquitin-dependent protein catabolic process"/>
    <property type="evidence" value="ECO:0000318"/>
    <property type="project" value="GO_Central"/>
</dbReference>
<dbReference type="InterPro" id="IPR001611">
    <property type="entry name" value="Leu-rich_rpt"/>
</dbReference>
<dbReference type="KEGG" id="sly:101246800"/>
<dbReference type="PaxDb" id="4081-Solyc12g009870.1.1"/>
<dbReference type="InterPro" id="IPR006553">
    <property type="entry name" value="Leu-rich_rpt_Cys-con_subtyp"/>
</dbReference>
<name>A0A3Q7J446_SOLLC</name>
<organism evidence="1">
    <name type="scientific">Solanum lycopersicum</name>
    <name type="common">Tomato</name>
    <name type="synonym">Lycopersicon esculentum</name>
    <dbReference type="NCBI Taxonomy" id="4081"/>
    <lineage>
        <taxon>Eukaryota</taxon>
        <taxon>Viridiplantae</taxon>
        <taxon>Streptophyta</taxon>
        <taxon>Embryophyta</taxon>
        <taxon>Tracheophyta</taxon>
        <taxon>Spermatophyta</taxon>
        <taxon>Magnoliopsida</taxon>
        <taxon>eudicotyledons</taxon>
        <taxon>Gunneridae</taxon>
        <taxon>Pentapetalae</taxon>
        <taxon>asterids</taxon>
        <taxon>lamiids</taxon>
        <taxon>Solanales</taxon>
        <taxon>Solanaceae</taxon>
        <taxon>Solanoideae</taxon>
        <taxon>Solaneae</taxon>
        <taxon>Solanum</taxon>
        <taxon>Solanum subgen. Lycopersicon</taxon>
    </lineage>
</organism>
<reference evidence="1" key="2">
    <citation type="submission" date="2019-01" db="UniProtKB">
        <authorList>
            <consortium name="EnsemblPlants"/>
        </authorList>
    </citation>
    <scope>IDENTIFICATION</scope>
    <source>
        <strain evidence="1">cv. Heinz 1706</strain>
    </source>
</reference>
<dbReference type="GeneID" id="101246800"/>
<dbReference type="GO" id="GO:0019005">
    <property type="term" value="C:SCF ubiquitin ligase complex"/>
    <property type="evidence" value="ECO:0000318"/>
    <property type="project" value="GO_Central"/>
</dbReference>
<proteinExistence type="predicted"/>
<dbReference type="AlphaFoldDB" id="A0A3Q7J446"/>
<dbReference type="PANTHER" id="PTHR13318">
    <property type="entry name" value="PARTNER OF PAIRED, ISOFORM B-RELATED"/>
    <property type="match status" value="1"/>
</dbReference>
<evidence type="ECO:0000313" key="2">
    <source>
        <dbReference type="Proteomes" id="UP000004994"/>
    </source>
</evidence>
<dbReference type="InterPro" id="IPR032675">
    <property type="entry name" value="LRR_dom_sf"/>
</dbReference>
<dbReference type="PROSITE" id="PS51450">
    <property type="entry name" value="LRR"/>
    <property type="match status" value="1"/>
</dbReference>
<dbReference type="SUPFAM" id="SSF52058">
    <property type="entry name" value="L domain-like"/>
    <property type="match status" value="1"/>
</dbReference>
<dbReference type="InParanoid" id="A0A3Q7J446"/>
<dbReference type="RefSeq" id="XP_010313813.1">
    <property type="nucleotide sequence ID" value="XM_010315511.3"/>
</dbReference>
<dbReference type="Pfam" id="PF13855">
    <property type="entry name" value="LRR_8"/>
    <property type="match status" value="1"/>
</dbReference>
<dbReference type="SMART" id="SM00367">
    <property type="entry name" value="LRR_CC"/>
    <property type="match status" value="6"/>
</dbReference>
<dbReference type="EnsemblPlants" id="Solyc12g009870.2.1">
    <property type="protein sequence ID" value="Solyc12g009870.2.1"/>
    <property type="gene ID" value="Solyc12g009870.2"/>
</dbReference>
<dbReference type="OrthoDB" id="120976at2759"/>
<protein>
    <submittedName>
        <fullName evidence="1">Uncharacterized protein</fullName>
    </submittedName>
</protein>
<dbReference type="RefSeq" id="XP_010313811.1">
    <property type="nucleotide sequence ID" value="XM_010315509.4"/>
</dbReference>
<keyword evidence="2" id="KW-1185">Reference proteome</keyword>
<dbReference type="SMR" id="A0A3Q7J446"/>
<gene>
    <name evidence="1" type="primary">LOC101246800</name>
</gene>
<dbReference type="OMA" id="NRCCLRD"/>
<dbReference type="SUPFAM" id="SSF52047">
    <property type="entry name" value="RNI-like"/>
    <property type="match status" value="1"/>
</dbReference>
<accession>A0A3Q7J446</accession>